<dbReference type="InterPro" id="IPR001173">
    <property type="entry name" value="Glyco_trans_2-like"/>
</dbReference>
<accession>A6NTT7</accession>
<dbReference type="Pfam" id="PF00535">
    <property type="entry name" value="Glycos_transf_2"/>
    <property type="match status" value="1"/>
</dbReference>
<gene>
    <name evidence="2" type="ORF">BACCAP_01616</name>
</gene>
<feature type="domain" description="Glycosyltransferase 2-like" evidence="1">
    <location>
        <begin position="3"/>
        <end position="111"/>
    </location>
</feature>
<evidence type="ECO:0000259" key="1">
    <source>
        <dbReference type="Pfam" id="PF00535"/>
    </source>
</evidence>
<evidence type="ECO:0000313" key="2">
    <source>
        <dbReference type="EMBL" id="EDN00850.1"/>
    </source>
</evidence>
<dbReference type="PANTHER" id="PTHR22916">
    <property type="entry name" value="GLYCOSYLTRANSFERASE"/>
    <property type="match status" value="1"/>
</dbReference>
<reference evidence="2 3" key="2">
    <citation type="submission" date="2007-06" db="EMBL/GenBank/DDBJ databases">
        <title>Draft genome sequence of Pseudoflavonifractor capillosus ATCC 29799.</title>
        <authorList>
            <person name="Sudarsanam P."/>
            <person name="Ley R."/>
            <person name="Guruge J."/>
            <person name="Turnbaugh P.J."/>
            <person name="Mahowald M."/>
            <person name="Liep D."/>
            <person name="Gordon J."/>
        </authorList>
    </citation>
    <scope>NUCLEOTIDE SEQUENCE [LARGE SCALE GENOMIC DNA]</scope>
    <source>
        <strain evidence="2 3">ATCC 29799</strain>
    </source>
</reference>
<dbReference type="OrthoDB" id="9810303at2"/>
<sequence length="295" mass="33757">MLTVFTPTYNRAYCLGRCYESLKRQTCKNFKWLIIDDGSTDGTDTLVRQWIEQEQSFEIRYIYKENGGLYTAYNAAIAKIDTVLAVCIDSDDWMPDNAVEIILREWEQRGNEKVAGLAGLDCLADGTILGDPFPAQETINLIPLATGRYKIKNGDRKLVLRTEVYRSVAPMKEYPGEKNFNPHYMHLQISQKYDFLVVNQPLCVVEYQPDGMTNSIFKQYLNSPNGFRDYRILELSFPHTALSYRIKKNIHYVSSCILSGKPCIAASPCKLLTLLLYPLGCCFSLYVRYRGKIKG</sequence>
<dbReference type="Gene3D" id="3.90.550.10">
    <property type="entry name" value="Spore Coat Polysaccharide Biosynthesis Protein SpsA, Chain A"/>
    <property type="match status" value="1"/>
</dbReference>
<keyword evidence="2" id="KW-0328">Glycosyltransferase</keyword>
<dbReference type="STRING" id="411467.BACCAP_01616"/>
<dbReference type="eggNOG" id="COG0463">
    <property type="taxonomic scope" value="Bacteria"/>
</dbReference>
<proteinExistence type="predicted"/>
<keyword evidence="2" id="KW-0808">Transferase</keyword>
<dbReference type="CAZy" id="GT2">
    <property type="family name" value="Glycosyltransferase Family 2"/>
</dbReference>
<evidence type="ECO:0000313" key="3">
    <source>
        <dbReference type="Proteomes" id="UP000003639"/>
    </source>
</evidence>
<reference evidence="2 3" key="1">
    <citation type="submission" date="2007-04" db="EMBL/GenBank/DDBJ databases">
        <authorList>
            <person name="Fulton L."/>
            <person name="Clifton S."/>
            <person name="Fulton B."/>
            <person name="Xu J."/>
            <person name="Minx P."/>
            <person name="Pepin K.H."/>
            <person name="Johnson M."/>
            <person name="Thiruvilangam P."/>
            <person name="Bhonagiri V."/>
            <person name="Nash W.E."/>
            <person name="Mardis E.R."/>
            <person name="Wilson R.K."/>
        </authorList>
    </citation>
    <scope>NUCLEOTIDE SEQUENCE [LARGE SCALE GENOMIC DNA]</scope>
    <source>
        <strain evidence="2 3">ATCC 29799</strain>
    </source>
</reference>
<comment type="caution">
    <text evidence="2">The sequence shown here is derived from an EMBL/GenBank/DDBJ whole genome shotgun (WGS) entry which is preliminary data.</text>
</comment>
<keyword evidence="3" id="KW-1185">Reference proteome</keyword>
<dbReference type="SUPFAM" id="SSF53448">
    <property type="entry name" value="Nucleotide-diphospho-sugar transferases"/>
    <property type="match status" value="1"/>
</dbReference>
<dbReference type="CDD" id="cd00761">
    <property type="entry name" value="Glyco_tranf_GTA_type"/>
    <property type="match status" value="1"/>
</dbReference>
<dbReference type="EC" id="2.4.-.-" evidence="2"/>
<dbReference type="AlphaFoldDB" id="A6NTT7"/>
<dbReference type="Proteomes" id="UP000003639">
    <property type="component" value="Unassembled WGS sequence"/>
</dbReference>
<protein>
    <submittedName>
        <fullName evidence="2">Glycosyltransferase, group 2 family protein</fullName>
        <ecNumber evidence="2">2.4.-.-</ecNumber>
    </submittedName>
</protein>
<dbReference type="EMBL" id="AAXG02000010">
    <property type="protein sequence ID" value="EDN00850.1"/>
    <property type="molecule type" value="Genomic_DNA"/>
</dbReference>
<organism evidence="2 3">
    <name type="scientific">Pseudoflavonifractor capillosus ATCC 29799</name>
    <dbReference type="NCBI Taxonomy" id="411467"/>
    <lineage>
        <taxon>Bacteria</taxon>
        <taxon>Bacillati</taxon>
        <taxon>Bacillota</taxon>
        <taxon>Clostridia</taxon>
        <taxon>Eubacteriales</taxon>
        <taxon>Oscillospiraceae</taxon>
        <taxon>Pseudoflavonifractor</taxon>
    </lineage>
</organism>
<dbReference type="InterPro" id="IPR029044">
    <property type="entry name" value="Nucleotide-diphossugar_trans"/>
</dbReference>
<dbReference type="GO" id="GO:0016757">
    <property type="term" value="F:glycosyltransferase activity"/>
    <property type="evidence" value="ECO:0007669"/>
    <property type="project" value="UniProtKB-KW"/>
</dbReference>
<name>A6NTT7_9FIRM</name>